<evidence type="ECO:0000313" key="2">
    <source>
        <dbReference type="Proteomes" id="UP001177021"/>
    </source>
</evidence>
<organism evidence="1 2">
    <name type="scientific">Trifolium pratense</name>
    <name type="common">Red clover</name>
    <dbReference type="NCBI Taxonomy" id="57577"/>
    <lineage>
        <taxon>Eukaryota</taxon>
        <taxon>Viridiplantae</taxon>
        <taxon>Streptophyta</taxon>
        <taxon>Embryophyta</taxon>
        <taxon>Tracheophyta</taxon>
        <taxon>Spermatophyta</taxon>
        <taxon>Magnoliopsida</taxon>
        <taxon>eudicotyledons</taxon>
        <taxon>Gunneridae</taxon>
        <taxon>Pentapetalae</taxon>
        <taxon>rosids</taxon>
        <taxon>fabids</taxon>
        <taxon>Fabales</taxon>
        <taxon>Fabaceae</taxon>
        <taxon>Papilionoideae</taxon>
        <taxon>50 kb inversion clade</taxon>
        <taxon>NPAAA clade</taxon>
        <taxon>Hologalegina</taxon>
        <taxon>IRL clade</taxon>
        <taxon>Trifolieae</taxon>
        <taxon>Trifolium</taxon>
    </lineage>
</organism>
<sequence length="499" mass="56683">MKSFKLFKRISHGILSIVYYPRDVKPIGCKWVYSVKLNSDGSLNRYKARLVALGNKQEYGIDCDETFAPVAKMTPVRMVISIAASSGWSLHQMDVKNAFLHGDLIEDIYIIHPQGLFSSSNGVCKLKRSLYGLKQEPRAWYEKFLSTLLEFSFTQSQYDSSLFIHRTSAGIVLLLLYVDDMVITGSDHTSIQRLKQQLQASFHMKDLGNLHYFLGLEVHSTSKGIFLHQHKYAADLIYMAGLQLVNLVDTSLAVNVKYHRDGGDLCMIRYCIGNLWLVSQFMHSPRHLHLAAVRRIILYLKETTQCGLFFPVGIYPKLSAYNDADWAGCPDTQRSVTGWCMFLGTSLISWKSKKQARVSKSSTESEYRAMSPACSEIIWLRGLLAELGFPQTEPTSLYADNISDIHFVVNPVFHERTKHIEVDCHSICDTYDDKLISLPHVSTQFQVADILNKAVPRSRHQFLVSKLMLLDQPHQFEGDVNKGIILLSLIVYISISRID</sequence>
<evidence type="ECO:0000313" key="1">
    <source>
        <dbReference type="EMBL" id="CAJ2634510.1"/>
    </source>
</evidence>
<keyword evidence="2" id="KW-1185">Reference proteome</keyword>
<dbReference type="EMBL" id="CASHSV030000002">
    <property type="protein sequence ID" value="CAJ2634510.1"/>
    <property type="molecule type" value="Genomic_DNA"/>
</dbReference>
<proteinExistence type="predicted"/>
<name>A0ACB0IQR6_TRIPR</name>
<protein>
    <submittedName>
        <fullName evidence="1">Uncharacterized protein</fullName>
    </submittedName>
</protein>
<reference evidence="1" key="1">
    <citation type="submission" date="2023-10" db="EMBL/GenBank/DDBJ databases">
        <authorList>
            <person name="Rodriguez Cubillos JULIANA M."/>
            <person name="De Vega J."/>
        </authorList>
    </citation>
    <scope>NUCLEOTIDE SEQUENCE</scope>
</reference>
<accession>A0ACB0IQR6</accession>
<dbReference type="Proteomes" id="UP001177021">
    <property type="component" value="Unassembled WGS sequence"/>
</dbReference>
<gene>
    <name evidence="1" type="ORF">MILVUS5_LOCUS5391</name>
</gene>
<comment type="caution">
    <text evidence="1">The sequence shown here is derived from an EMBL/GenBank/DDBJ whole genome shotgun (WGS) entry which is preliminary data.</text>
</comment>